<dbReference type="PROSITE" id="PS51257">
    <property type="entry name" value="PROKAR_LIPOPROTEIN"/>
    <property type="match status" value="1"/>
</dbReference>
<feature type="chain" id="PRO_5039088623" evidence="3">
    <location>
        <begin position="20"/>
        <end position="395"/>
    </location>
</feature>
<dbReference type="Pfam" id="PF17170">
    <property type="entry name" value="DUF5128"/>
    <property type="match status" value="1"/>
</dbReference>
<accession>A0A9D1H8E7</accession>
<organism evidence="4 5">
    <name type="scientific">Candidatus Merdimorpha stercoravium</name>
    <dbReference type="NCBI Taxonomy" id="2840863"/>
    <lineage>
        <taxon>Bacteria</taxon>
        <taxon>Pseudomonadati</taxon>
        <taxon>Bacteroidota</taxon>
        <taxon>Flavobacteriia</taxon>
        <taxon>Flavobacteriales</taxon>
        <taxon>Candidatus Merdimorpha</taxon>
    </lineage>
</organism>
<protein>
    <submittedName>
        <fullName evidence="4">6-bladed beta-propeller</fullName>
    </submittedName>
</protein>
<evidence type="ECO:0000256" key="1">
    <source>
        <dbReference type="ARBA" id="ARBA00022737"/>
    </source>
</evidence>
<evidence type="ECO:0000256" key="3">
    <source>
        <dbReference type="SAM" id="SignalP"/>
    </source>
</evidence>
<dbReference type="EMBL" id="DVLY01000020">
    <property type="protein sequence ID" value="HIT97376.1"/>
    <property type="molecule type" value="Genomic_DNA"/>
</dbReference>
<name>A0A9D1H8E7_9FLAO</name>
<dbReference type="AlphaFoldDB" id="A0A9D1H8E7"/>
<dbReference type="Gene3D" id="2.120.10.30">
    <property type="entry name" value="TolB, C-terminal domain"/>
    <property type="match status" value="1"/>
</dbReference>
<proteinExistence type="predicted"/>
<evidence type="ECO:0000313" key="5">
    <source>
        <dbReference type="Proteomes" id="UP000824161"/>
    </source>
</evidence>
<dbReference type="SUPFAM" id="SSF63825">
    <property type="entry name" value="YWTD domain"/>
    <property type="match status" value="1"/>
</dbReference>
<sequence length="395" mass="43014">MKKATILSLVAALLAVACAGKKNNAGELSAVQLPFENSGWKMSEVADSIQYIPLETTPACLVGQIDLLIPLDTALVVVDKEIARSVYLFGRDGHFLRQIGQRGEGPQEYASIEDVAIDRERGQVVILDSGSERLLVYDLDGTFVQSVPLDCRVYDIECLGGGLLAGFLDYGANPDLEKEGRIPAAMLYDLNEGKPAGFYLYTDKNLRSGSILGNSANLVCDGERVQLIAPLNDTVYAVSGEGITADYSIDFGDDQRVLRDQYLDFVIANRPDALSGPKKAVEMGVAQLIGVVPTEVNTVFSYRKGKDTFLAVRNRASGAIKTLQVSGLEVLTSDMDGATLFVPYGADQHHLYLMVHPYALETLPEEGMSEELRALKTSYREGDNPIVAMVRMKDF</sequence>
<comment type="caution">
    <text evidence="4">The sequence shown here is derived from an EMBL/GenBank/DDBJ whole genome shotgun (WGS) entry which is preliminary data.</text>
</comment>
<feature type="signal peptide" evidence="3">
    <location>
        <begin position="1"/>
        <end position="19"/>
    </location>
</feature>
<dbReference type="PROSITE" id="PS51125">
    <property type="entry name" value="NHL"/>
    <property type="match status" value="1"/>
</dbReference>
<dbReference type="InterPro" id="IPR011042">
    <property type="entry name" value="6-blade_b-propeller_TolB-like"/>
</dbReference>
<keyword evidence="3" id="KW-0732">Signal</keyword>
<dbReference type="Proteomes" id="UP000824161">
    <property type="component" value="Unassembled WGS sequence"/>
</dbReference>
<dbReference type="InterPro" id="IPR001258">
    <property type="entry name" value="NHL_repeat"/>
</dbReference>
<evidence type="ECO:0000256" key="2">
    <source>
        <dbReference type="PROSITE-ProRule" id="PRU00504"/>
    </source>
</evidence>
<reference evidence="4" key="2">
    <citation type="journal article" date="2021" name="PeerJ">
        <title>Extensive microbial diversity within the chicken gut microbiome revealed by metagenomics and culture.</title>
        <authorList>
            <person name="Gilroy R."/>
            <person name="Ravi A."/>
            <person name="Getino M."/>
            <person name="Pursley I."/>
            <person name="Horton D.L."/>
            <person name="Alikhan N.F."/>
            <person name="Baker D."/>
            <person name="Gharbi K."/>
            <person name="Hall N."/>
            <person name="Watson M."/>
            <person name="Adriaenssens E.M."/>
            <person name="Foster-Nyarko E."/>
            <person name="Jarju S."/>
            <person name="Secka A."/>
            <person name="Antonio M."/>
            <person name="Oren A."/>
            <person name="Chaudhuri R.R."/>
            <person name="La Ragione R."/>
            <person name="Hildebrand F."/>
            <person name="Pallen M.J."/>
        </authorList>
    </citation>
    <scope>NUCLEOTIDE SEQUENCE</scope>
    <source>
        <strain evidence="4">1383</strain>
    </source>
</reference>
<evidence type="ECO:0000313" key="4">
    <source>
        <dbReference type="EMBL" id="HIT97376.1"/>
    </source>
</evidence>
<reference evidence="4" key="1">
    <citation type="submission" date="2020-10" db="EMBL/GenBank/DDBJ databases">
        <authorList>
            <person name="Gilroy R."/>
        </authorList>
    </citation>
    <scope>NUCLEOTIDE SEQUENCE</scope>
    <source>
        <strain evidence="4">1383</strain>
    </source>
</reference>
<keyword evidence="1" id="KW-0677">Repeat</keyword>
<gene>
    <name evidence="4" type="ORF">IAC44_00900</name>
</gene>
<feature type="repeat" description="NHL" evidence="2">
    <location>
        <begin position="96"/>
        <end position="140"/>
    </location>
</feature>